<feature type="domain" description="F-box" evidence="1">
    <location>
        <begin position="374"/>
        <end position="405"/>
    </location>
</feature>
<organism evidence="3 4">
    <name type="scientific">Saponaria officinalis</name>
    <name type="common">Common soapwort</name>
    <name type="synonym">Lychnis saponaria</name>
    <dbReference type="NCBI Taxonomy" id="3572"/>
    <lineage>
        <taxon>Eukaryota</taxon>
        <taxon>Viridiplantae</taxon>
        <taxon>Streptophyta</taxon>
        <taxon>Embryophyta</taxon>
        <taxon>Tracheophyta</taxon>
        <taxon>Spermatophyta</taxon>
        <taxon>Magnoliopsida</taxon>
        <taxon>eudicotyledons</taxon>
        <taxon>Gunneridae</taxon>
        <taxon>Pentapetalae</taxon>
        <taxon>Caryophyllales</taxon>
        <taxon>Caryophyllaceae</taxon>
        <taxon>Caryophylleae</taxon>
        <taxon>Saponaria</taxon>
    </lineage>
</organism>
<sequence>MSELYATMEEEKYRAPSADEAPWLIIGHESHRRIEKQTFCTMSPLLSTSTKSYTKTIVELNGKSILTTTLGWLVLQDRANTSNYSLWNPITYESIHLPPLVDDELDDEQPTDCVLTDNDVSVLLVFFLGQVFSCRPFERDCKWGKQRIEHNGPSVRITKAITCKGYIYAYASFNVDFGSRQMFTRMKVIDNDSNSLVFEHSFLDLPENSLKFRVYPLRGSYLVAVSGVVYAVHMMMRHRDDMSNYDIHKAFVWRLDLSQSKWILVESLGDRALLLGDSGCTWCWARTSKTNAPGFHIEADCIYLAESASQTVHSYRLRDNSYTFLLPHPNFRRPFIGPAWFMPHNPQRLSSIEEEKTGNTCEKVENDKEVIDILLKLPEDILISTANHLHLFDYMNLRTTCKTFHKNFPKPK</sequence>
<dbReference type="AlphaFoldDB" id="A0AAW1J9C3"/>
<dbReference type="PANTHER" id="PTHR40891">
    <property type="entry name" value="DUF295 DOMAIN-CONTAINING PROTEIN"/>
    <property type="match status" value="1"/>
</dbReference>
<dbReference type="InterPro" id="IPR001810">
    <property type="entry name" value="F-box_dom"/>
</dbReference>
<dbReference type="Pfam" id="PF03478">
    <property type="entry name" value="Beta-prop_KIB1-4"/>
    <property type="match status" value="1"/>
</dbReference>
<dbReference type="SUPFAM" id="SSF50965">
    <property type="entry name" value="Galactose oxidase, central domain"/>
    <property type="match status" value="1"/>
</dbReference>
<name>A0AAW1J9C3_SAPOF</name>
<dbReference type="Pfam" id="PF00646">
    <property type="entry name" value="F-box"/>
    <property type="match status" value="1"/>
</dbReference>
<dbReference type="InterPro" id="IPR005174">
    <property type="entry name" value="KIB1-4_b-propeller"/>
</dbReference>
<evidence type="ECO:0000259" key="2">
    <source>
        <dbReference type="Pfam" id="PF03478"/>
    </source>
</evidence>
<proteinExistence type="predicted"/>
<evidence type="ECO:0000313" key="4">
    <source>
        <dbReference type="Proteomes" id="UP001443914"/>
    </source>
</evidence>
<keyword evidence="4" id="KW-1185">Reference proteome</keyword>
<evidence type="ECO:0000259" key="1">
    <source>
        <dbReference type="Pfam" id="PF00646"/>
    </source>
</evidence>
<comment type="caution">
    <text evidence="3">The sequence shown here is derived from an EMBL/GenBank/DDBJ whole genome shotgun (WGS) entry which is preliminary data.</text>
</comment>
<evidence type="ECO:0008006" key="5">
    <source>
        <dbReference type="Google" id="ProtNLM"/>
    </source>
</evidence>
<reference evidence="3" key="1">
    <citation type="submission" date="2024-03" db="EMBL/GenBank/DDBJ databases">
        <title>WGS assembly of Saponaria officinalis var. Norfolk2.</title>
        <authorList>
            <person name="Jenkins J."/>
            <person name="Shu S."/>
            <person name="Grimwood J."/>
            <person name="Barry K."/>
            <person name="Goodstein D."/>
            <person name="Schmutz J."/>
            <person name="Leebens-Mack J."/>
            <person name="Osbourn A."/>
        </authorList>
    </citation>
    <scope>NUCLEOTIDE SEQUENCE [LARGE SCALE GENOMIC DNA]</scope>
    <source>
        <strain evidence="3">JIC</strain>
    </source>
</reference>
<accession>A0AAW1J9C3</accession>
<evidence type="ECO:0000313" key="3">
    <source>
        <dbReference type="EMBL" id="KAK9699697.1"/>
    </source>
</evidence>
<protein>
    <recommendedName>
        <fullName evidence="5">DUF295 domain-containing protein</fullName>
    </recommendedName>
</protein>
<dbReference type="EMBL" id="JBDFQZ010000008">
    <property type="protein sequence ID" value="KAK9699697.1"/>
    <property type="molecule type" value="Genomic_DNA"/>
</dbReference>
<dbReference type="InterPro" id="IPR011043">
    <property type="entry name" value="Gal_Oxase/kelch_b-propeller"/>
</dbReference>
<feature type="domain" description="KIB1-4 beta-propeller" evidence="2">
    <location>
        <begin position="50"/>
        <end position="308"/>
    </location>
</feature>
<gene>
    <name evidence="3" type="ORF">RND81_08G189900</name>
</gene>
<dbReference type="Proteomes" id="UP001443914">
    <property type="component" value="Unassembled WGS sequence"/>
</dbReference>
<dbReference type="PANTHER" id="PTHR40891:SF1">
    <property type="entry name" value="DUF295 DOMAIN-CONTAINING PROTEIN"/>
    <property type="match status" value="1"/>
</dbReference>